<keyword evidence="5" id="KW-0413">Isomerase</keyword>
<comment type="catalytic activity">
    <reaction evidence="5">
        <text>(6R)-NADPHX = (6S)-NADPHX</text>
        <dbReference type="Rhea" id="RHEA:32227"/>
        <dbReference type="ChEBI" id="CHEBI:64076"/>
        <dbReference type="ChEBI" id="CHEBI:64077"/>
        <dbReference type="EC" id="5.1.99.6"/>
    </reaction>
</comment>
<dbReference type="PANTHER" id="PTHR36834:SF1">
    <property type="entry name" value="INTEGRAL MEMBRANE PROTEIN"/>
    <property type="match status" value="1"/>
</dbReference>
<accession>A0A369LZN1</accession>
<comment type="similarity">
    <text evidence="5">Belongs to the NnrE/AIBP family.</text>
</comment>
<dbReference type="RefSeq" id="WP_114569298.1">
    <property type="nucleotide sequence ID" value="NZ_CABMMS010000007.1"/>
</dbReference>
<keyword evidence="9" id="KW-0808">Transferase</keyword>
<evidence type="ECO:0000256" key="4">
    <source>
        <dbReference type="ARBA" id="ARBA00023136"/>
    </source>
</evidence>
<dbReference type="EMBL" id="PPTS01000007">
    <property type="protein sequence ID" value="RDB63618.1"/>
    <property type="molecule type" value="Genomic_DNA"/>
</dbReference>
<feature type="transmembrane region" description="Helical" evidence="7">
    <location>
        <begin position="12"/>
        <end position="31"/>
    </location>
</feature>
<dbReference type="SUPFAM" id="SSF64153">
    <property type="entry name" value="YjeF N-terminal domain-like"/>
    <property type="match status" value="2"/>
</dbReference>
<comment type="function">
    <text evidence="5">Catalyzes the epimerization of the S- and R-forms of NAD(P)HX, a damaged form of NAD(P)H that is a result of enzymatic or heat-dependent hydration. This is a prerequisite for the S-specific NAD(P)H-hydrate dehydratase to allow the repair of both epimers of NAD(P)HX.</text>
</comment>
<dbReference type="InterPro" id="IPR006976">
    <property type="entry name" value="VanZ-like"/>
</dbReference>
<keyword evidence="5" id="KW-0479">Metal-binding</keyword>
<evidence type="ECO:0000259" key="8">
    <source>
        <dbReference type="PROSITE" id="PS51385"/>
    </source>
</evidence>
<dbReference type="HAMAP" id="MF_01966">
    <property type="entry name" value="NADHX_epimerase"/>
    <property type="match status" value="1"/>
</dbReference>
<gene>
    <name evidence="5" type="primary">nnrE</name>
    <name evidence="9" type="ORF">C1877_12225</name>
</gene>
<dbReference type="Proteomes" id="UP000254000">
    <property type="component" value="Unassembled WGS sequence"/>
</dbReference>
<evidence type="ECO:0000256" key="3">
    <source>
        <dbReference type="ARBA" id="ARBA00022989"/>
    </source>
</evidence>
<feature type="transmembrane region" description="Helical" evidence="7">
    <location>
        <begin position="114"/>
        <end position="132"/>
    </location>
</feature>
<dbReference type="InterPro" id="IPR004443">
    <property type="entry name" value="YjeF_N_dom"/>
</dbReference>
<dbReference type="PROSITE" id="PS51385">
    <property type="entry name" value="YJEF_N"/>
    <property type="match status" value="1"/>
</dbReference>
<dbReference type="GO" id="GO:0046872">
    <property type="term" value="F:metal ion binding"/>
    <property type="evidence" value="ECO:0007669"/>
    <property type="project" value="UniProtKB-KW"/>
</dbReference>
<keyword evidence="10" id="KW-1185">Reference proteome</keyword>
<dbReference type="InterPro" id="IPR053150">
    <property type="entry name" value="Teicoplanin_resist-assoc"/>
</dbReference>
<feature type="binding site" evidence="5">
    <location>
        <position position="461"/>
    </location>
    <ligand>
        <name>K(+)</name>
        <dbReference type="ChEBI" id="CHEBI:29103"/>
    </ligand>
</feature>
<dbReference type="GO" id="GO:0016020">
    <property type="term" value="C:membrane"/>
    <property type="evidence" value="ECO:0007669"/>
    <property type="project" value="UniProtKB-SubCell"/>
</dbReference>
<feature type="transmembrane region" description="Helical" evidence="7">
    <location>
        <begin position="217"/>
        <end position="239"/>
    </location>
</feature>
<dbReference type="GeneID" id="78360460"/>
<dbReference type="GO" id="GO:0000166">
    <property type="term" value="F:nucleotide binding"/>
    <property type="evidence" value="ECO:0007669"/>
    <property type="project" value="UniProtKB-KW"/>
</dbReference>
<comment type="subcellular location">
    <subcellularLocation>
        <location evidence="1">Membrane</location>
        <topology evidence="1">Multi-pass membrane protein</topology>
    </subcellularLocation>
</comment>
<feature type="transmembrane region" description="Helical" evidence="7">
    <location>
        <begin position="349"/>
        <end position="368"/>
    </location>
</feature>
<evidence type="ECO:0000256" key="6">
    <source>
        <dbReference type="SAM" id="MobiDB-lite"/>
    </source>
</evidence>
<evidence type="ECO:0000256" key="5">
    <source>
        <dbReference type="HAMAP-Rule" id="MF_01966"/>
    </source>
</evidence>
<name>A0A369LZN1_9ACTN</name>
<feature type="transmembrane region" description="Helical" evidence="7">
    <location>
        <begin position="174"/>
        <end position="196"/>
    </location>
</feature>
<evidence type="ECO:0000256" key="2">
    <source>
        <dbReference type="ARBA" id="ARBA00022692"/>
    </source>
</evidence>
<feature type="binding site" evidence="5">
    <location>
        <begin position="460"/>
        <end position="464"/>
    </location>
    <ligand>
        <name>(6S)-NADPHX</name>
        <dbReference type="ChEBI" id="CHEBI:64076"/>
    </ligand>
</feature>
<keyword evidence="4 7" id="KW-0472">Membrane</keyword>
<proteinExistence type="inferred from homology"/>
<feature type="binding site" evidence="5">
    <location>
        <position position="552"/>
    </location>
    <ligand>
        <name>(6S)-NADPHX</name>
        <dbReference type="ChEBI" id="CHEBI:64076"/>
    </ligand>
</feature>
<dbReference type="OrthoDB" id="4822551at2"/>
<dbReference type="Gene3D" id="3.40.50.10260">
    <property type="entry name" value="YjeF N-terminal domain"/>
    <property type="match status" value="1"/>
</dbReference>
<feature type="transmembrane region" description="Helical" evidence="7">
    <location>
        <begin position="309"/>
        <end position="329"/>
    </location>
</feature>
<evidence type="ECO:0000256" key="7">
    <source>
        <dbReference type="SAM" id="Phobius"/>
    </source>
</evidence>
<keyword evidence="3 7" id="KW-1133">Transmembrane helix</keyword>
<dbReference type="InterPro" id="IPR010432">
    <property type="entry name" value="RDD"/>
</dbReference>
<feature type="compositionally biased region" description="Basic residues" evidence="6">
    <location>
        <begin position="569"/>
        <end position="580"/>
    </location>
</feature>
<comment type="catalytic activity">
    <reaction evidence="5">
        <text>(6R)-NADHX = (6S)-NADHX</text>
        <dbReference type="Rhea" id="RHEA:32215"/>
        <dbReference type="ChEBI" id="CHEBI:64074"/>
        <dbReference type="ChEBI" id="CHEBI:64075"/>
        <dbReference type="EC" id="5.1.99.6"/>
    </reaction>
</comment>
<feature type="transmembrane region" description="Helical" evidence="7">
    <location>
        <begin position="139"/>
        <end position="162"/>
    </location>
</feature>
<evidence type="ECO:0000256" key="1">
    <source>
        <dbReference type="ARBA" id="ARBA00004141"/>
    </source>
</evidence>
<keyword evidence="5" id="KW-0520">NAD</keyword>
<feature type="region of interest" description="Disordered" evidence="6">
    <location>
        <begin position="566"/>
        <end position="595"/>
    </location>
</feature>
<protein>
    <recommendedName>
        <fullName evidence="5">NAD(P)H-hydrate epimerase</fullName>
        <ecNumber evidence="5">5.1.99.6</ecNumber>
    </recommendedName>
    <alternativeName>
        <fullName evidence="5">NAD(P)HX epimerase</fullName>
    </alternativeName>
</protein>
<dbReference type="AlphaFoldDB" id="A0A369LZN1"/>
<dbReference type="Pfam" id="PF04892">
    <property type="entry name" value="VanZ"/>
    <property type="match status" value="1"/>
</dbReference>
<organism evidence="9 10">
    <name type="scientific">Gordonibacter pamelaeae</name>
    <dbReference type="NCBI Taxonomy" id="471189"/>
    <lineage>
        <taxon>Bacteria</taxon>
        <taxon>Bacillati</taxon>
        <taxon>Actinomycetota</taxon>
        <taxon>Coriobacteriia</taxon>
        <taxon>Eggerthellales</taxon>
        <taxon>Eggerthellaceae</taxon>
        <taxon>Gordonibacter</taxon>
    </lineage>
</organism>
<dbReference type="PANTHER" id="PTHR36834">
    <property type="entry name" value="MEMBRANE PROTEIN-RELATED"/>
    <property type="match status" value="1"/>
</dbReference>
<dbReference type="GO" id="GO:0052856">
    <property type="term" value="F:NAD(P)HX epimerase activity"/>
    <property type="evidence" value="ECO:0007669"/>
    <property type="project" value="UniProtKB-UniRule"/>
</dbReference>
<dbReference type="Pfam" id="PF03853">
    <property type="entry name" value="YjeF_N"/>
    <property type="match status" value="1"/>
</dbReference>
<keyword evidence="9" id="KW-0418">Kinase</keyword>
<comment type="caution">
    <text evidence="9">The sequence shown here is derived from an EMBL/GenBank/DDBJ whole genome shotgun (WGS) entry which is preliminary data.</text>
</comment>
<dbReference type="EC" id="5.1.99.6" evidence="5"/>
<dbReference type="InterPro" id="IPR036652">
    <property type="entry name" value="YjeF_N_dom_sf"/>
</dbReference>
<feature type="transmembrane region" description="Helical" evidence="7">
    <location>
        <begin position="259"/>
        <end position="278"/>
    </location>
</feature>
<dbReference type="Pfam" id="PF06271">
    <property type="entry name" value="RDD"/>
    <property type="match status" value="1"/>
</dbReference>
<keyword evidence="5" id="KW-0521">NADP</keyword>
<comment type="cofactor">
    <cofactor evidence="5">
        <name>K(+)</name>
        <dbReference type="ChEBI" id="CHEBI:29103"/>
    </cofactor>
    <text evidence="5">Binds 1 potassium ion per subunit.</text>
</comment>
<dbReference type="GO" id="GO:0016301">
    <property type="term" value="F:kinase activity"/>
    <property type="evidence" value="ECO:0007669"/>
    <property type="project" value="UniProtKB-KW"/>
</dbReference>
<evidence type="ECO:0000313" key="9">
    <source>
        <dbReference type="EMBL" id="RDB63618.1"/>
    </source>
</evidence>
<evidence type="ECO:0000313" key="10">
    <source>
        <dbReference type="Proteomes" id="UP000254000"/>
    </source>
</evidence>
<comment type="caution">
    <text evidence="5">Lacks conserved residue(s) required for the propagation of feature annotation.</text>
</comment>
<feature type="binding site" evidence="5">
    <location>
        <position position="609"/>
    </location>
    <ligand>
        <name>K(+)</name>
        <dbReference type="ChEBI" id="CHEBI:29103"/>
    </ligand>
</feature>
<feature type="transmembrane region" description="Helical" evidence="7">
    <location>
        <begin position="43"/>
        <end position="63"/>
    </location>
</feature>
<feature type="binding site" evidence="5">
    <location>
        <position position="606"/>
    </location>
    <ligand>
        <name>(6S)-NADPHX</name>
        <dbReference type="ChEBI" id="CHEBI:64076"/>
    </ligand>
</feature>
<sequence length="681" mass="73333">MSVYTGNIVSGLLTFPLIAFAITLPYMVYQYRKFGSIPWLRTLIVYSFVFYMLVAYYMVILPLPENRSAVVPYAAHPQLVPFHFVQLIADSSAASLADPSTWPGLLRNPNVYEAFFNVLLLVPLGMYLRYYFRRTWWQTLLIGFATTLFYETSQITGLWGLYAHPYRLFDVDDLMLNTLGAMVGFWAVGPAMRVLPDMRLVNMEAREEGLRASVTRRALSFLIDILASQAAAGLLAGVFRMLGAQAAIEAAGGSWDAAVRGIELASLAVLFALVPALTRGQTLGQKLLKLRIVRPDASPARWYQPAARYGLLLLFAWVPFALLSGIVGLDTGRTGEMGALAAFAARHQAGIIWAWLAFMAAWAVSLGVRAVRAAVLKRPFVMLNGVLSNTRVMTVEGVELERDRRTVMDVAEVAALERRIAEDGTPLATLMERAGNAVADEVRAWVPDPSPVVVLAGSGNNGGDGWVCARALAEAGYPVTLVAPDLAERLHAEPARTTALAAFSDAAARDLPLSVLIAPDADVLSDAFEKAGAVVDALLGTGFSGDEVREPYAAWIRAANRRRFEGARGRGRGRHRKRTHERGEHERPRRTLPAKAKGAPFAVAVDVPSGLAAQTGAAARPTFAADLTVTMLAFKPGLAGPAAAPWTGAVKLAKLGVDVPALRNELRGNAAGDGAGADAQA</sequence>
<reference evidence="9 10" key="1">
    <citation type="journal article" date="2018" name="Elife">
        <title>Discovery and characterization of a prevalent human gut bacterial enzyme sufficient for the inactivation of a family of plant toxins.</title>
        <authorList>
            <person name="Koppel N."/>
            <person name="Bisanz J.E."/>
            <person name="Pandelia M.E."/>
            <person name="Turnbaugh P.J."/>
            <person name="Balskus E.P."/>
        </authorList>
    </citation>
    <scope>NUCLEOTIDE SEQUENCE [LARGE SCALE GENOMIC DNA]</scope>
    <source>
        <strain evidence="9 10">3C</strain>
    </source>
</reference>
<feature type="binding site" evidence="5">
    <location>
        <position position="536"/>
    </location>
    <ligand>
        <name>K(+)</name>
        <dbReference type="ChEBI" id="CHEBI:29103"/>
    </ligand>
</feature>
<keyword evidence="5" id="KW-0630">Potassium</keyword>
<keyword evidence="2 7" id="KW-0812">Transmembrane</keyword>
<keyword evidence="5" id="KW-0547">Nucleotide-binding</keyword>
<feature type="domain" description="YjeF N-terminal" evidence="8">
    <location>
        <begin position="413"/>
        <end position="663"/>
    </location>
</feature>